<evidence type="ECO:0000256" key="6">
    <source>
        <dbReference type="SAM" id="Coils"/>
    </source>
</evidence>
<evidence type="ECO:0000256" key="1">
    <source>
        <dbReference type="ARBA" id="ARBA00006242"/>
    </source>
</evidence>
<dbReference type="InterPro" id="IPR023591">
    <property type="entry name" value="Ribosomal_uS2_flav_dom_sf"/>
</dbReference>
<evidence type="ECO:0000256" key="3">
    <source>
        <dbReference type="ARBA" id="ARBA00023274"/>
    </source>
</evidence>
<accession>A0AAI8AMZ3</accession>
<dbReference type="GO" id="GO:0003735">
    <property type="term" value="F:structural constituent of ribosome"/>
    <property type="evidence" value="ECO:0007669"/>
    <property type="project" value="InterPro"/>
</dbReference>
<reference evidence="8 9" key="1">
    <citation type="journal article" date="2013" name="Genome Announc.">
        <title>Complete Genome Sequence of Mycoplasma hyorhinis Strain SK76.</title>
        <authorList>
            <person name="Goodison S."/>
            <person name="Urquidi V."/>
            <person name="Kumar D."/>
            <person name="Reyes L."/>
            <person name="Rosser C.J."/>
        </authorList>
    </citation>
    <scope>NUCLEOTIDE SEQUENCE [LARGE SCALE GENOMIC DNA]</scope>
    <source>
        <strain evidence="8 9">SK76</strain>
    </source>
</reference>
<dbReference type="PANTHER" id="PTHR12534">
    <property type="entry name" value="30S RIBOSOMAL PROTEIN S2 PROKARYOTIC AND ORGANELLAR"/>
    <property type="match status" value="1"/>
</dbReference>
<feature type="compositionally biased region" description="Basic and acidic residues" evidence="7">
    <location>
        <begin position="323"/>
        <end position="334"/>
    </location>
</feature>
<dbReference type="InterPro" id="IPR001865">
    <property type="entry name" value="Ribosomal_uS2"/>
</dbReference>
<dbReference type="CDD" id="cd01425">
    <property type="entry name" value="RPS2"/>
    <property type="match status" value="1"/>
</dbReference>
<evidence type="ECO:0000313" key="9">
    <source>
        <dbReference type="Proteomes" id="UP000009399"/>
    </source>
</evidence>
<proteinExistence type="inferred from homology"/>
<feature type="region of interest" description="Disordered" evidence="7">
    <location>
        <begin position="310"/>
        <end position="334"/>
    </location>
</feature>
<feature type="coiled-coil region" evidence="6">
    <location>
        <begin position="142"/>
        <end position="169"/>
    </location>
</feature>
<dbReference type="EMBL" id="CP003914">
    <property type="protein sequence ID" value="AFX74385.1"/>
    <property type="molecule type" value="Genomic_DNA"/>
</dbReference>
<evidence type="ECO:0000256" key="5">
    <source>
        <dbReference type="HAMAP-Rule" id="MF_00291"/>
    </source>
</evidence>
<dbReference type="RefSeq" id="WP_015084181.1">
    <property type="nucleotide sequence ID" value="NC_019552.1"/>
</dbReference>
<sequence>MTLKSENSKMEKKNKTKSTEPNVSNENTKENSQQTELTPIVSKQKLLEAGTYFGHKASQWHPKMQPYILKRPKNGTHILDVVKTQKTLEIAYQLINKLALKGASFIFVGTKKQARKVVEAQAERTNSIYVSERWLGGTLTNKKTILSRLKQMQELEEHAENNFSNYTKKEGVLMSKKLAKLQKNLNGIRGLKFINNDKLIMLVADPNKDIIAIKEAKKAKVKVIGIMDSNTDPSLLDFGIPANDDSVKSITLIFTVLADAIATAKGGKALFAYQPTENIVLPEDPDKEHKALNKFRKVSAEVQNQVHHKSFVAKAKPEVTSQQKEENKHQKQGE</sequence>
<dbReference type="Gene3D" id="1.10.287.610">
    <property type="entry name" value="Helix hairpin bin"/>
    <property type="match status" value="1"/>
</dbReference>
<dbReference type="AlphaFoldDB" id="A0AAI8AMZ3"/>
<dbReference type="NCBIfam" id="TIGR01011">
    <property type="entry name" value="rpsB_bact"/>
    <property type="match status" value="1"/>
</dbReference>
<keyword evidence="3 5" id="KW-0687">Ribonucleoprotein</keyword>
<protein>
    <recommendedName>
        <fullName evidence="4 5">Small ribosomal subunit protein uS2</fullName>
    </recommendedName>
</protein>
<dbReference type="Pfam" id="PF00318">
    <property type="entry name" value="Ribosomal_S2"/>
    <property type="match status" value="1"/>
</dbReference>
<feature type="region of interest" description="Disordered" evidence="7">
    <location>
        <begin position="1"/>
        <end position="38"/>
    </location>
</feature>
<evidence type="ECO:0000256" key="2">
    <source>
        <dbReference type="ARBA" id="ARBA00022980"/>
    </source>
</evidence>
<dbReference type="SUPFAM" id="SSF52313">
    <property type="entry name" value="Ribosomal protein S2"/>
    <property type="match status" value="1"/>
</dbReference>
<dbReference type="KEGG" id="mhs:MOS_461"/>
<dbReference type="Gene3D" id="3.40.50.10490">
    <property type="entry name" value="Glucose-6-phosphate isomerase like protein, domain 1"/>
    <property type="match status" value="1"/>
</dbReference>
<keyword evidence="6" id="KW-0175">Coiled coil</keyword>
<dbReference type="PRINTS" id="PR00395">
    <property type="entry name" value="RIBOSOMALS2"/>
</dbReference>
<dbReference type="InterPro" id="IPR005706">
    <property type="entry name" value="Ribosomal_uS2_bac/mit/plastid"/>
</dbReference>
<evidence type="ECO:0000256" key="4">
    <source>
        <dbReference type="ARBA" id="ARBA00035256"/>
    </source>
</evidence>
<name>A0AAI8AMZ3_MESHY</name>
<gene>
    <name evidence="5" type="primary">rpsB</name>
    <name evidence="8" type="ORF">MOS_461</name>
</gene>
<dbReference type="HAMAP" id="MF_00291_B">
    <property type="entry name" value="Ribosomal_uS2_B"/>
    <property type="match status" value="1"/>
</dbReference>
<organism evidence="8 9">
    <name type="scientific">Mesomycoplasma hyorhinis SK76</name>
    <dbReference type="NCBI Taxonomy" id="1118964"/>
    <lineage>
        <taxon>Bacteria</taxon>
        <taxon>Bacillati</taxon>
        <taxon>Mycoplasmatota</taxon>
        <taxon>Mycoplasmoidales</taxon>
        <taxon>Metamycoplasmataceae</taxon>
        <taxon>Mesomycoplasma</taxon>
    </lineage>
</organism>
<comment type="similarity">
    <text evidence="1 5">Belongs to the universal ribosomal protein uS2 family.</text>
</comment>
<dbReference type="PANTHER" id="PTHR12534:SF0">
    <property type="entry name" value="SMALL RIBOSOMAL SUBUNIT PROTEIN US2M"/>
    <property type="match status" value="1"/>
</dbReference>
<keyword evidence="2 5" id="KW-0689">Ribosomal protein</keyword>
<dbReference type="Proteomes" id="UP000009399">
    <property type="component" value="Chromosome"/>
</dbReference>
<dbReference type="GeneID" id="93248566"/>
<dbReference type="GO" id="GO:0015935">
    <property type="term" value="C:small ribosomal subunit"/>
    <property type="evidence" value="ECO:0007669"/>
    <property type="project" value="InterPro"/>
</dbReference>
<feature type="compositionally biased region" description="Polar residues" evidence="7">
    <location>
        <begin position="21"/>
        <end position="37"/>
    </location>
</feature>
<evidence type="ECO:0000256" key="7">
    <source>
        <dbReference type="SAM" id="MobiDB-lite"/>
    </source>
</evidence>
<feature type="compositionally biased region" description="Basic and acidic residues" evidence="7">
    <location>
        <begin position="1"/>
        <end position="13"/>
    </location>
</feature>
<evidence type="ECO:0000313" key="8">
    <source>
        <dbReference type="EMBL" id="AFX74385.1"/>
    </source>
</evidence>
<dbReference type="GO" id="GO:0006412">
    <property type="term" value="P:translation"/>
    <property type="evidence" value="ECO:0007669"/>
    <property type="project" value="UniProtKB-UniRule"/>
</dbReference>